<dbReference type="AlphaFoldDB" id="A0A7M1XJK6"/>
<feature type="domain" description="Transposase IS30-like HTH" evidence="1">
    <location>
        <begin position="2"/>
        <end position="43"/>
    </location>
</feature>
<accession>A0A7M1XJK6</accession>
<evidence type="ECO:0000313" key="2">
    <source>
        <dbReference type="EMBL" id="QOS39038.1"/>
    </source>
</evidence>
<dbReference type="EMBL" id="CP031517">
    <property type="protein sequence ID" value="QOS39038.1"/>
    <property type="molecule type" value="Genomic_DNA"/>
</dbReference>
<name>A0A7M1XJK6_9SPIR</name>
<dbReference type="Proteomes" id="UP000593591">
    <property type="component" value="Chromosome"/>
</dbReference>
<dbReference type="KEGG" id="trc:DYE49_00640"/>
<sequence length="129" mass="14722">MSYLTNDNRNTITSMLAHERSCKDIAEAIGCDPTTISKEIKKNRIISNPSKLTSKILCKKLDRLPYVCGTCPKKYTTCTLRKRSTSSVMVFTSIRGFYSSFLVPCRSANLNQIVPRNWDFFLKNLVFIL</sequence>
<gene>
    <name evidence="2" type="ORF">DYE49_00640</name>
</gene>
<proteinExistence type="predicted"/>
<reference evidence="2 3" key="1">
    <citation type="submission" date="2018-08" db="EMBL/GenBank/DDBJ databases">
        <title>The first complete genome of Treponema rectale (CHPAT), a commensal spirochete of the bovine rectum.</title>
        <authorList>
            <person name="Staton G.J."/>
            <person name="Clegg S.R."/>
            <person name="Carter S.D."/>
            <person name="Radford A.D."/>
            <person name="Darby A."/>
            <person name="Hall N."/>
            <person name="Birtles R.J."/>
            <person name="Evans N.J."/>
        </authorList>
    </citation>
    <scope>NUCLEOTIDE SEQUENCE [LARGE SCALE GENOMIC DNA]</scope>
    <source>
        <strain evidence="2 3">CHPA</strain>
    </source>
</reference>
<organism evidence="2 3">
    <name type="scientific">Treponema rectale</name>
    <dbReference type="NCBI Taxonomy" id="744512"/>
    <lineage>
        <taxon>Bacteria</taxon>
        <taxon>Pseudomonadati</taxon>
        <taxon>Spirochaetota</taxon>
        <taxon>Spirochaetia</taxon>
        <taxon>Spirochaetales</taxon>
        <taxon>Treponemataceae</taxon>
        <taxon>Treponema</taxon>
    </lineage>
</organism>
<dbReference type="InterPro" id="IPR025246">
    <property type="entry name" value="IS30-like_HTH"/>
</dbReference>
<protein>
    <submittedName>
        <fullName evidence="2">Helix-turn-helix domain-containing protein</fullName>
    </submittedName>
</protein>
<dbReference type="Pfam" id="PF13936">
    <property type="entry name" value="HTH_38"/>
    <property type="match status" value="1"/>
</dbReference>
<evidence type="ECO:0000313" key="3">
    <source>
        <dbReference type="Proteomes" id="UP000593591"/>
    </source>
</evidence>
<evidence type="ECO:0000259" key="1">
    <source>
        <dbReference type="Pfam" id="PF13936"/>
    </source>
</evidence>